<reference evidence="2 3" key="1">
    <citation type="submission" date="2017-06" db="EMBL/GenBank/DDBJ databases">
        <title>Sequencing and comparative analysis of myxobacterial genomes.</title>
        <authorList>
            <person name="Rupp O."/>
            <person name="Goesmann A."/>
            <person name="Sogaard-Andersen L."/>
        </authorList>
    </citation>
    <scope>NUCLEOTIDE SEQUENCE [LARGE SCALE GENOMIC DNA]</scope>
    <source>
        <strain evidence="2 3">DSM 52655</strain>
    </source>
</reference>
<evidence type="ECO:0000313" key="3">
    <source>
        <dbReference type="Proteomes" id="UP000217257"/>
    </source>
</evidence>
<dbReference type="KEGG" id="cfus:CYFUS_002663"/>
<feature type="compositionally biased region" description="Low complexity" evidence="1">
    <location>
        <begin position="95"/>
        <end position="107"/>
    </location>
</feature>
<sequence>MPSDRISSSGSPHIRTTSPASSPRSNSPTQQAAQNVPAAPDLSALLNLPSVPTTGTESPPRDAFTSQPSDAQLFARLTALSASTTHTPTRSNVYSTSSSPRNSASSSPTQGYEDLAARLERLRMPQTSSPPSTQQLSLNDLWKINDKKLGIRSGENATDARNAAYSLAAPLQREHFLRGMDESAQAQWANDLRGSIRKMLDSPDAEGRHLILATRVGSDPNAESYNAPGHLKTFPKGQVTGQALATIPLAGKSEGELVAWVMNQIKEG</sequence>
<proteinExistence type="predicted"/>
<protein>
    <submittedName>
        <fullName evidence="2">Uncharacterized protein</fullName>
    </submittedName>
</protein>
<feature type="compositionally biased region" description="Polar residues" evidence="1">
    <location>
        <begin position="1"/>
        <end position="34"/>
    </location>
</feature>
<gene>
    <name evidence="2" type="ORF">CYFUS_002663</name>
</gene>
<feature type="compositionally biased region" description="Polar residues" evidence="1">
    <location>
        <begin position="81"/>
        <end position="94"/>
    </location>
</feature>
<name>A0A250J184_9BACT</name>
<dbReference type="Proteomes" id="UP000217257">
    <property type="component" value="Chromosome"/>
</dbReference>
<accession>A0A250J184</accession>
<feature type="region of interest" description="Disordered" evidence="1">
    <location>
        <begin position="81"/>
        <end position="110"/>
    </location>
</feature>
<evidence type="ECO:0000313" key="2">
    <source>
        <dbReference type="EMBL" id="ATB37242.1"/>
    </source>
</evidence>
<feature type="region of interest" description="Disordered" evidence="1">
    <location>
        <begin position="1"/>
        <end position="66"/>
    </location>
</feature>
<dbReference type="AlphaFoldDB" id="A0A250J184"/>
<evidence type="ECO:0000256" key="1">
    <source>
        <dbReference type="SAM" id="MobiDB-lite"/>
    </source>
</evidence>
<dbReference type="EMBL" id="CP022098">
    <property type="protein sequence ID" value="ATB37242.1"/>
    <property type="molecule type" value="Genomic_DNA"/>
</dbReference>
<dbReference type="RefSeq" id="WP_157758428.1">
    <property type="nucleotide sequence ID" value="NZ_CP022098.1"/>
</dbReference>
<organism evidence="2 3">
    <name type="scientific">Cystobacter fuscus</name>
    <dbReference type="NCBI Taxonomy" id="43"/>
    <lineage>
        <taxon>Bacteria</taxon>
        <taxon>Pseudomonadati</taxon>
        <taxon>Myxococcota</taxon>
        <taxon>Myxococcia</taxon>
        <taxon>Myxococcales</taxon>
        <taxon>Cystobacterineae</taxon>
        <taxon>Archangiaceae</taxon>
        <taxon>Cystobacter</taxon>
    </lineage>
</organism>